<protein>
    <submittedName>
        <fullName evidence="1">SnoaL-like polyketide cyclase</fullName>
    </submittedName>
</protein>
<evidence type="ECO:0000313" key="2">
    <source>
        <dbReference type="Proteomes" id="UP000207598"/>
    </source>
</evidence>
<dbReference type="AlphaFoldDB" id="A0A238JNB1"/>
<dbReference type="GO" id="GO:0030638">
    <property type="term" value="P:polyketide metabolic process"/>
    <property type="evidence" value="ECO:0007669"/>
    <property type="project" value="InterPro"/>
</dbReference>
<proteinExistence type="predicted"/>
<dbReference type="SUPFAM" id="SSF54427">
    <property type="entry name" value="NTF2-like"/>
    <property type="match status" value="2"/>
</dbReference>
<organism evidence="1 2">
    <name type="scientific">Maliponia aquimaris</name>
    <dbReference type="NCBI Taxonomy" id="1673631"/>
    <lineage>
        <taxon>Bacteria</taxon>
        <taxon>Pseudomonadati</taxon>
        <taxon>Pseudomonadota</taxon>
        <taxon>Alphaproteobacteria</taxon>
        <taxon>Rhodobacterales</taxon>
        <taxon>Paracoccaceae</taxon>
        <taxon>Maliponia</taxon>
    </lineage>
</organism>
<evidence type="ECO:0000313" key="1">
    <source>
        <dbReference type="EMBL" id="SMX31677.1"/>
    </source>
</evidence>
<reference evidence="1 2" key="1">
    <citation type="submission" date="2017-05" db="EMBL/GenBank/DDBJ databases">
        <authorList>
            <person name="Song R."/>
            <person name="Chenine A.L."/>
            <person name="Ruprecht R.M."/>
        </authorList>
    </citation>
    <scope>NUCLEOTIDE SEQUENCE [LARGE SCALE GENOMIC DNA]</scope>
    <source>
        <strain evidence="1 2">CECT 8898</strain>
    </source>
</reference>
<gene>
    <name evidence="1" type="ORF">MAA8898_00002</name>
</gene>
<dbReference type="OrthoDB" id="2769928at2"/>
<dbReference type="Proteomes" id="UP000207598">
    <property type="component" value="Unassembled WGS sequence"/>
</dbReference>
<dbReference type="InterPro" id="IPR032710">
    <property type="entry name" value="NTF2-like_dom_sf"/>
</dbReference>
<dbReference type="Pfam" id="PF07366">
    <property type="entry name" value="SnoaL"/>
    <property type="match status" value="1"/>
</dbReference>
<dbReference type="PANTHER" id="PTHR38436:SF1">
    <property type="entry name" value="ESTER CYCLASE"/>
    <property type="match status" value="1"/>
</dbReference>
<name>A0A238JNB1_9RHOB</name>
<sequence>MSFLPGFDETWTDASDYVLGITREIWDERRMERLARYCAEDVVQRTPLALHEGRRAVAAAVQGALAEFPDGEMLGEDVIWSQTGDKSFFASHRTLTTARHGGPGLFGPATRRPVTFRTMTDSWCRGNAVAEQWVVRDQSAILRQLGLDAEDWTRDLIAWEGGPEACTRPLTPATDVPARYEGLGNDSDWGQHLADLQNRMMAGEIAAIVDCYDRAAELAYPSQDTGAGWPDAERFWMALRAAFPSARFGVRHAVGLEEPLCPPRAAVRWELSGRHDGWGLFGAPTGADVFVMGITHAEFGPRGLRREWTLYDETAVWKQILLATGAV</sequence>
<dbReference type="RefSeq" id="WP_094018925.1">
    <property type="nucleotide sequence ID" value="NZ_FXYF01000001.1"/>
</dbReference>
<dbReference type="InterPro" id="IPR009959">
    <property type="entry name" value="Cyclase_SnoaL-like"/>
</dbReference>
<dbReference type="EMBL" id="FXYF01000001">
    <property type="protein sequence ID" value="SMX31677.1"/>
    <property type="molecule type" value="Genomic_DNA"/>
</dbReference>
<dbReference type="PANTHER" id="PTHR38436">
    <property type="entry name" value="POLYKETIDE CYCLASE SNOAL-LIKE DOMAIN"/>
    <property type="match status" value="1"/>
</dbReference>
<dbReference type="Gene3D" id="3.10.450.50">
    <property type="match status" value="2"/>
</dbReference>
<keyword evidence="2" id="KW-1185">Reference proteome</keyword>
<accession>A0A238JNB1</accession>